<dbReference type="Ensembl" id="ENSEBUT00000010655.1">
    <property type="protein sequence ID" value="ENSEBUP00000010115.1"/>
    <property type="gene ID" value="ENSEBUG00000006501.1"/>
</dbReference>
<accession>A0A8C4Q5M2</accession>
<keyword evidence="3" id="KW-1185">Reference proteome</keyword>
<reference evidence="2" key="1">
    <citation type="submission" date="2025-08" db="UniProtKB">
        <authorList>
            <consortium name="Ensembl"/>
        </authorList>
    </citation>
    <scope>IDENTIFICATION</scope>
</reference>
<dbReference type="AlphaFoldDB" id="A0A8C4Q5M2"/>
<dbReference type="PANTHER" id="PTHR18444:SF9">
    <property type="entry name" value="UPF0538 PROTEIN C2ORF76"/>
    <property type="match status" value="1"/>
</dbReference>
<comment type="similarity">
    <text evidence="1">Belongs to the UPF0538 family.</text>
</comment>
<evidence type="ECO:0000313" key="3">
    <source>
        <dbReference type="Proteomes" id="UP000694388"/>
    </source>
</evidence>
<organism evidence="2 3">
    <name type="scientific">Eptatretus burgeri</name>
    <name type="common">Inshore hagfish</name>
    <dbReference type="NCBI Taxonomy" id="7764"/>
    <lineage>
        <taxon>Eukaryota</taxon>
        <taxon>Metazoa</taxon>
        <taxon>Chordata</taxon>
        <taxon>Craniata</taxon>
        <taxon>Vertebrata</taxon>
        <taxon>Cyclostomata</taxon>
        <taxon>Myxini</taxon>
        <taxon>Myxiniformes</taxon>
        <taxon>Myxinidae</taxon>
        <taxon>Eptatretinae</taxon>
        <taxon>Eptatretus</taxon>
    </lineage>
</organism>
<dbReference type="OMA" id="YRNVKNH"/>
<dbReference type="InterPro" id="IPR018794">
    <property type="entry name" value="UPF0538"/>
</dbReference>
<dbReference type="Pfam" id="PF10209">
    <property type="entry name" value="DUF2340"/>
    <property type="match status" value="1"/>
</dbReference>
<proteinExistence type="inferred from homology"/>
<evidence type="ECO:0000313" key="2">
    <source>
        <dbReference type="Ensembl" id="ENSEBUP00000010115.1"/>
    </source>
</evidence>
<protein>
    <submittedName>
        <fullName evidence="2">Chromosome 2 open reading frame 76</fullName>
    </submittedName>
</protein>
<dbReference type="Proteomes" id="UP000694388">
    <property type="component" value="Unplaced"/>
</dbReference>
<name>A0A8C4Q5M2_EPTBU</name>
<evidence type="ECO:0000256" key="1">
    <source>
        <dbReference type="ARBA" id="ARBA00007176"/>
    </source>
</evidence>
<dbReference type="PANTHER" id="PTHR18444">
    <property type="entry name" value="UPF0538 FAMILY MEMBER"/>
    <property type="match status" value="1"/>
</dbReference>
<sequence>MAGDGVTLTVRLVRSFEYRNFRPVIYHRVDLSQEVKAFIAFVREDVASRQSLPPPFKKHQYDTLKIIHKPHGAKTNELVVSLEDDDKLMLNPESALETSGVCHETELAFFKMEEYLKFKANPVTVW</sequence>
<reference evidence="2" key="2">
    <citation type="submission" date="2025-09" db="UniProtKB">
        <authorList>
            <consortium name="Ensembl"/>
        </authorList>
    </citation>
    <scope>IDENTIFICATION</scope>
</reference>
<dbReference type="GeneTree" id="ENSGT00390000015352"/>